<dbReference type="InterPro" id="IPR036322">
    <property type="entry name" value="WD40_repeat_dom_sf"/>
</dbReference>
<evidence type="ECO:0000259" key="1">
    <source>
        <dbReference type="SMART" id="SM00128"/>
    </source>
</evidence>
<dbReference type="PANTHER" id="PTHR11200:SF240">
    <property type="entry name" value="INOSITOL POLYPHOSPHATE 5-PHOSPHATASE C9G1.10C-RELATED"/>
    <property type="match status" value="1"/>
</dbReference>
<dbReference type="Proteomes" id="UP000886653">
    <property type="component" value="Unassembled WGS sequence"/>
</dbReference>
<feature type="domain" description="Inositol polyphosphate-related phosphatase" evidence="1">
    <location>
        <begin position="387"/>
        <end position="733"/>
    </location>
</feature>
<dbReference type="SMART" id="SM00320">
    <property type="entry name" value="WD40"/>
    <property type="match status" value="3"/>
</dbReference>
<dbReference type="InterPro" id="IPR015943">
    <property type="entry name" value="WD40/YVTN_repeat-like_dom_sf"/>
</dbReference>
<dbReference type="GO" id="GO:0004439">
    <property type="term" value="F:phosphatidylinositol-4,5-bisphosphate 5-phosphatase activity"/>
    <property type="evidence" value="ECO:0007669"/>
    <property type="project" value="TreeGrafter"/>
</dbReference>
<dbReference type="Pfam" id="PF22669">
    <property type="entry name" value="Exo_endo_phos2"/>
    <property type="match status" value="1"/>
</dbReference>
<dbReference type="SUPFAM" id="SSF56219">
    <property type="entry name" value="DNase I-like"/>
    <property type="match status" value="1"/>
</dbReference>
<proteinExistence type="predicted"/>
<accession>A0A9P6NCR6</accession>
<dbReference type="InterPro" id="IPR001680">
    <property type="entry name" value="WD40_rpt"/>
</dbReference>
<dbReference type="EMBL" id="MU167298">
    <property type="protein sequence ID" value="KAG0144311.1"/>
    <property type="molecule type" value="Genomic_DNA"/>
</dbReference>
<gene>
    <name evidence="2" type="ORF">CROQUDRAFT_47506</name>
</gene>
<dbReference type="InterPro" id="IPR036691">
    <property type="entry name" value="Endo/exonu/phosph_ase_sf"/>
</dbReference>
<dbReference type="Gene3D" id="3.60.10.10">
    <property type="entry name" value="Endonuclease/exonuclease/phosphatase"/>
    <property type="match status" value="1"/>
</dbReference>
<sequence length="766" mass="85718">MVTSTSLTGNSSSGTSSITHATEELPDATFANRRPPLLDPSPPPINIGTSFSAFAIRGKFLCTGHATLKLWQTSNGECLHSVSSLMDVKITAIEFKLGDRFIWAGTKDGQIFEYDCIERRIVDSKSNLHSSSIIKIFRLIGGGMISLDESSKVQIWNTSANNSTVRISGQSRAQRVTEKIGFSDILGGLIWTSTGPSGSKLSSNLAQRSPSIRVYDPNPTQAWTVTPRPLTITNHTSLIIGSVSSGTIIPNSPKIIYLGHETGHISIWNQNQNPEGCKISFNKLIKISNYQITALVGITKYIWAGFKTGQIYVYEPTLEGTWKVLKVWKAHKESITRIIVDPSALWDELQVATTSTDWKVKLWDGTMGTDWLAREMRKREHEYCTYRPLRVLICSWNVDACRPSDLVGTADNVSFLDDVLKSTTSPDIIVFGFQEMIDLENKKLTAKTVLLGGRKKGAEKLSDGVSQAYRQWHDRLVVAVRMAMPAEEPYVVAHTQNLVGLFTCVFVKVSERAKMRDIAITTVKTGMKGRYGNKGAILARLVVDDSSICFINCHLAAGQTHLRQRHADLIDILEDKSGFPEPTELTPQSFAYVGGGNGSAIVDHEIVFLHGDLNYRIEAKRDDVIRAIASGEYLRLLELDQLYREKKLNPSFRLKSFKEAPITFHPTYKYDPGTHMYDSSEKNRIPAWLGGNQPNPKKFKSIVIPLNYKRYEVNISDHRPISGSFHVLVKSIVPGLRRGIWQEVLNRWKSYEIDLKELAKTYYSNL</sequence>
<evidence type="ECO:0000313" key="3">
    <source>
        <dbReference type="Proteomes" id="UP000886653"/>
    </source>
</evidence>
<dbReference type="SMART" id="SM00128">
    <property type="entry name" value="IPPc"/>
    <property type="match status" value="1"/>
</dbReference>
<organism evidence="2 3">
    <name type="scientific">Cronartium quercuum f. sp. fusiforme G11</name>
    <dbReference type="NCBI Taxonomy" id="708437"/>
    <lineage>
        <taxon>Eukaryota</taxon>
        <taxon>Fungi</taxon>
        <taxon>Dikarya</taxon>
        <taxon>Basidiomycota</taxon>
        <taxon>Pucciniomycotina</taxon>
        <taxon>Pucciniomycetes</taxon>
        <taxon>Pucciniales</taxon>
        <taxon>Coleosporiaceae</taxon>
        <taxon>Cronartium</taxon>
    </lineage>
</organism>
<dbReference type="PANTHER" id="PTHR11200">
    <property type="entry name" value="INOSITOL 5-PHOSPHATASE"/>
    <property type="match status" value="1"/>
</dbReference>
<keyword evidence="3" id="KW-1185">Reference proteome</keyword>
<dbReference type="Gene3D" id="2.130.10.10">
    <property type="entry name" value="YVTN repeat-like/Quinoprotein amine dehydrogenase"/>
    <property type="match status" value="2"/>
</dbReference>
<dbReference type="InterPro" id="IPR000300">
    <property type="entry name" value="IPPc"/>
</dbReference>
<dbReference type="SUPFAM" id="SSF50978">
    <property type="entry name" value="WD40 repeat-like"/>
    <property type="match status" value="1"/>
</dbReference>
<comment type="caution">
    <text evidence="2">The sequence shown here is derived from an EMBL/GenBank/DDBJ whole genome shotgun (WGS) entry which is preliminary data.</text>
</comment>
<dbReference type="AlphaFoldDB" id="A0A9P6NCR6"/>
<dbReference type="InterPro" id="IPR046985">
    <property type="entry name" value="IP5"/>
</dbReference>
<dbReference type="GO" id="GO:0046856">
    <property type="term" value="P:phosphatidylinositol dephosphorylation"/>
    <property type="evidence" value="ECO:0007669"/>
    <property type="project" value="InterPro"/>
</dbReference>
<name>A0A9P6NCR6_9BASI</name>
<dbReference type="OrthoDB" id="2248459at2759"/>
<evidence type="ECO:0000313" key="2">
    <source>
        <dbReference type="EMBL" id="KAG0144311.1"/>
    </source>
</evidence>
<reference evidence="2" key="1">
    <citation type="submission" date="2013-11" db="EMBL/GenBank/DDBJ databases">
        <title>Genome sequence of the fusiform rust pathogen reveals effectors for host alternation and coevolution with pine.</title>
        <authorList>
            <consortium name="DOE Joint Genome Institute"/>
            <person name="Smith K."/>
            <person name="Pendleton A."/>
            <person name="Kubisiak T."/>
            <person name="Anderson C."/>
            <person name="Salamov A."/>
            <person name="Aerts A."/>
            <person name="Riley R."/>
            <person name="Clum A."/>
            <person name="Lindquist E."/>
            <person name="Ence D."/>
            <person name="Campbell M."/>
            <person name="Kronenberg Z."/>
            <person name="Feau N."/>
            <person name="Dhillon B."/>
            <person name="Hamelin R."/>
            <person name="Burleigh J."/>
            <person name="Smith J."/>
            <person name="Yandell M."/>
            <person name="Nelson C."/>
            <person name="Grigoriev I."/>
            <person name="Davis J."/>
        </authorList>
    </citation>
    <scope>NUCLEOTIDE SEQUENCE</scope>
    <source>
        <strain evidence="2">G11</strain>
    </source>
</reference>
<protein>
    <recommendedName>
        <fullName evidence="1">Inositol polyphosphate-related phosphatase domain-containing protein</fullName>
    </recommendedName>
</protein>